<organism evidence="7 8">
    <name type="scientific">Monilinia laxa</name>
    <name type="common">Brown rot fungus</name>
    <name type="synonym">Sclerotinia laxa</name>
    <dbReference type="NCBI Taxonomy" id="61186"/>
    <lineage>
        <taxon>Eukaryota</taxon>
        <taxon>Fungi</taxon>
        <taxon>Dikarya</taxon>
        <taxon>Ascomycota</taxon>
        <taxon>Pezizomycotina</taxon>
        <taxon>Leotiomycetes</taxon>
        <taxon>Helotiales</taxon>
        <taxon>Sclerotiniaceae</taxon>
        <taxon>Monilinia</taxon>
    </lineage>
</organism>
<evidence type="ECO:0000256" key="3">
    <source>
        <dbReference type="ARBA" id="ARBA00023004"/>
    </source>
</evidence>
<gene>
    <name evidence="7" type="ORF">EYC80_001479</name>
</gene>
<comment type="caution">
    <text evidence="7">The sequence shown here is derived from an EMBL/GenBank/DDBJ whole genome shotgun (WGS) entry which is preliminary data.</text>
</comment>
<dbReference type="PANTHER" id="PTHR24305:SF85">
    <property type="entry name" value="P450, PUTATIVE (EUROFUNG)-RELATED"/>
    <property type="match status" value="1"/>
</dbReference>
<dbReference type="InterPro" id="IPR002401">
    <property type="entry name" value="Cyt_P450_E_grp-I"/>
</dbReference>
<evidence type="ECO:0000256" key="5">
    <source>
        <dbReference type="PIRSR" id="PIRSR602401-1"/>
    </source>
</evidence>
<feature type="binding site" description="axial binding residue" evidence="5">
    <location>
        <position position="230"/>
    </location>
    <ligand>
        <name>heme</name>
        <dbReference type="ChEBI" id="CHEBI:30413"/>
    </ligand>
    <ligandPart>
        <name>Fe</name>
        <dbReference type="ChEBI" id="CHEBI:18248"/>
    </ligandPart>
</feature>
<keyword evidence="4" id="KW-0843">Virulence</keyword>
<keyword evidence="6" id="KW-0503">Monooxygenase</keyword>
<dbReference type="InterPro" id="IPR017972">
    <property type="entry name" value="Cyt_P450_CS"/>
</dbReference>
<keyword evidence="5 6" id="KW-0349">Heme</keyword>
<evidence type="ECO:0000256" key="2">
    <source>
        <dbReference type="ARBA" id="ARBA00022723"/>
    </source>
</evidence>
<dbReference type="EMBL" id="VIGI01000007">
    <property type="protein sequence ID" value="KAB8297671.1"/>
    <property type="molecule type" value="Genomic_DNA"/>
</dbReference>
<comment type="similarity">
    <text evidence="6">Belongs to the cytochrome P450 family.</text>
</comment>
<dbReference type="PRINTS" id="PR00385">
    <property type="entry name" value="P450"/>
</dbReference>
<dbReference type="InterPro" id="IPR050121">
    <property type="entry name" value="Cytochrome_P450_monoxygenase"/>
</dbReference>
<protein>
    <recommendedName>
        <fullName evidence="9">Cytochrome P450</fullName>
    </recommendedName>
</protein>
<dbReference type="AlphaFoldDB" id="A0A5N6K503"/>
<dbReference type="SUPFAM" id="SSF48264">
    <property type="entry name" value="Cytochrome P450"/>
    <property type="match status" value="1"/>
</dbReference>
<dbReference type="OrthoDB" id="3934656at2759"/>
<dbReference type="GO" id="GO:0016705">
    <property type="term" value="F:oxidoreductase activity, acting on paired donors, with incorporation or reduction of molecular oxygen"/>
    <property type="evidence" value="ECO:0007669"/>
    <property type="project" value="InterPro"/>
</dbReference>
<dbReference type="InterPro" id="IPR001128">
    <property type="entry name" value="Cyt_P450"/>
</dbReference>
<dbReference type="InterPro" id="IPR036396">
    <property type="entry name" value="Cyt_P450_sf"/>
</dbReference>
<proteinExistence type="inferred from homology"/>
<sequence>MQWLTTGPLKRFFAAKPDMKNSIGQLMGWRDKIINARITEIDKGRRRDRIHLLQSFFEAKTPDGKPLSRADIEAEVLVLLLAGADTTGTAFSSTLTNIISSPDAYSRMMMEIDTGFANGNLSQPIPKAAEVSSHCPFYVSCVKESLRLSPPSPALFPREVTADQLPLIIDGKIIPIGSEVTCSPFLTNRDQEIYGEDADIFRPERWLENVEKAKMFDKYNFTWGYGSRICLGKDLAMMELMKFPLMFFRNFNVELCATSKETPGPPRLVILGGLFHWGDIWFNLKRRKI</sequence>
<dbReference type="Pfam" id="PF00067">
    <property type="entry name" value="p450"/>
    <property type="match status" value="1"/>
</dbReference>
<evidence type="ECO:0000313" key="8">
    <source>
        <dbReference type="Proteomes" id="UP000326757"/>
    </source>
</evidence>
<evidence type="ECO:0008006" key="9">
    <source>
        <dbReference type="Google" id="ProtNLM"/>
    </source>
</evidence>
<keyword evidence="6" id="KW-0560">Oxidoreductase</keyword>
<dbReference type="Proteomes" id="UP000326757">
    <property type="component" value="Unassembled WGS sequence"/>
</dbReference>
<evidence type="ECO:0000256" key="6">
    <source>
        <dbReference type="RuleBase" id="RU000461"/>
    </source>
</evidence>
<evidence type="ECO:0000256" key="1">
    <source>
        <dbReference type="ARBA" id="ARBA00001971"/>
    </source>
</evidence>
<keyword evidence="2 5" id="KW-0479">Metal-binding</keyword>
<evidence type="ECO:0000256" key="4">
    <source>
        <dbReference type="ARBA" id="ARBA00023026"/>
    </source>
</evidence>
<dbReference type="PANTHER" id="PTHR24305">
    <property type="entry name" value="CYTOCHROME P450"/>
    <property type="match status" value="1"/>
</dbReference>
<keyword evidence="3 5" id="KW-0408">Iron</keyword>
<dbReference type="PRINTS" id="PR00463">
    <property type="entry name" value="EP450I"/>
</dbReference>
<dbReference type="GO" id="GO:0020037">
    <property type="term" value="F:heme binding"/>
    <property type="evidence" value="ECO:0007669"/>
    <property type="project" value="InterPro"/>
</dbReference>
<evidence type="ECO:0000313" key="7">
    <source>
        <dbReference type="EMBL" id="KAB8297671.1"/>
    </source>
</evidence>
<keyword evidence="8" id="KW-1185">Reference proteome</keyword>
<comment type="cofactor">
    <cofactor evidence="1 5">
        <name>heme</name>
        <dbReference type="ChEBI" id="CHEBI:30413"/>
    </cofactor>
</comment>
<dbReference type="Gene3D" id="1.10.630.10">
    <property type="entry name" value="Cytochrome P450"/>
    <property type="match status" value="1"/>
</dbReference>
<reference evidence="7 8" key="1">
    <citation type="submission" date="2019-06" db="EMBL/GenBank/DDBJ databases">
        <title>Genome Sequence of the Brown Rot Fungal Pathogen Monilinia laxa.</title>
        <authorList>
            <person name="De Miccolis Angelini R.M."/>
            <person name="Landi L."/>
            <person name="Abate D."/>
            <person name="Pollastro S."/>
            <person name="Romanazzi G."/>
            <person name="Faretra F."/>
        </authorList>
    </citation>
    <scope>NUCLEOTIDE SEQUENCE [LARGE SCALE GENOMIC DNA]</scope>
    <source>
        <strain evidence="7 8">Mlax316</strain>
    </source>
</reference>
<name>A0A5N6K503_MONLA</name>
<dbReference type="GO" id="GO:0005506">
    <property type="term" value="F:iron ion binding"/>
    <property type="evidence" value="ECO:0007669"/>
    <property type="project" value="InterPro"/>
</dbReference>
<accession>A0A5N6K503</accession>
<dbReference type="GO" id="GO:0004497">
    <property type="term" value="F:monooxygenase activity"/>
    <property type="evidence" value="ECO:0007669"/>
    <property type="project" value="UniProtKB-KW"/>
</dbReference>
<dbReference type="PROSITE" id="PS00086">
    <property type="entry name" value="CYTOCHROME_P450"/>
    <property type="match status" value="1"/>
</dbReference>